<gene>
    <name evidence="7" type="primary">nrdR</name>
    <name evidence="9" type="ORF">A2773_03760</name>
</gene>
<evidence type="ECO:0000256" key="7">
    <source>
        <dbReference type="HAMAP-Rule" id="MF_00440"/>
    </source>
</evidence>
<sequence length="148" mass="17305">MKCPYCTSQDTEVIETRDNDDFTTTRRRRECVKCAKRFTTYERIESVPIIVIKKEGRKEQFSRDKLKSGILKACEKTTVGIENINSIIDDVERELRSLDSVEVESKKIGQMAALKLKKLDKVAYIRFASVFRRFVDVEDFEKELNKLL</sequence>
<dbReference type="HAMAP" id="MF_00440">
    <property type="entry name" value="NrdR"/>
    <property type="match status" value="1"/>
</dbReference>
<feature type="zinc finger region" evidence="7">
    <location>
        <begin position="3"/>
        <end position="34"/>
    </location>
</feature>
<protein>
    <recommendedName>
        <fullName evidence="7">Transcriptional repressor NrdR</fullName>
    </recommendedName>
</protein>
<dbReference type="PROSITE" id="PS51161">
    <property type="entry name" value="ATP_CONE"/>
    <property type="match status" value="1"/>
</dbReference>
<dbReference type="AlphaFoldDB" id="A0A1F5ZRI5"/>
<comment type="caution">
    <text evidence="9">The sequence shown here is derived from an EMBL/GenBank/DDBJ whole genome shotgun (WGS) entry which is preliminary data.</text>
</comment>
<evidence type="ECO:0000256" key="3">
    <source>
        <dbReference type="ARBA" id="ARBA00022840"/>
    </source>
</evidence>
<keyword evidence="1 7" id="KW-0678">Repressor</keyword>
<keyword evidence="5 7" id="KW-0238">DNA-binding</keyword>
<dbReference type="GO" id="GO:0005524">
    <property type="term" value="F:ATP binding"/>
    <property type="evidence" value="ECO:0007669"/>
    <property type="project" value="UniProtKB-UniRule"/>
</dbReference>
<proteinExistence type="inferred from homology"/>
<dbReference type="Pfam" id="PF03477">
    <property type="entry name" value="ATP-cone"/>
    <property type="match status" value="1"/>
</dbReference>
<dbReference type="GO" id="GO:0008270">
    <property type="term" value="F:zinc ion binding"/>
    <property type="evidence" value="ECO:0007669"/>
    <property type="project" value="UniProtKB-UniRule"/>
</dbReference>
<dbReference type="EMBL" id="MFJE01000007">
    <property type="protein sequence ID" value="OGG14993.1"/>
    <property type="molecule type" value="Genomic_DNA"/>
</dbReference>
<dbReference type="NCBIfam" id="TIGR00244">
    <property type="entry name" value="transcriptional regulator NrdR"/>
    <property type="match status" value="1"/>
</dbReference>
<keyword evidence="7" id="KW-0479">Metal-binding</keyword>
<dbReference type="Proteomes" id="UP000177383">
    <property type="component" value="Unassembled WGS sequence"/>
</dbReference>
<keyword evidence="6 7" id="KW-0804">Transcription</keyword>
<keyword evidence="7" id="KW-0862">Zinc</keyword>
<dbReference type="InterPro" id="IPR055173">
    <property type="entry name" value="NrdR-like_N"/>
</dbReference>
<evidence type="ECO:0000256" key="2">
    <source>
        <dbReference type="ARBA" id="ARBA00022741"/>
    </source>
</evidence>
<keyword evidence="2 7" id="KW-0547">Nucleotide-binding</keyword>
<keyword evidence="4 7" id="KW-0805">Transcription regulation</keyword>
<reference evidence="9 10" key="1">
    <citation type="journal article" date="2016" name="Nat. Commun.">
        <title>Thousands of microbial genomes shed light on interconnected biogeochemical processes in an aquifer system.</title>
        <authorList>
            <person name="Anantharaman K."/>
            <person name="Brown C.T."/>
            <person name="Hug L.A."/>
            <person name="Sharon I."/>
            <person name="Castelle C.J."/>
            <person name="Probst A.J."/>
            <person name="Thomas B.C."/>
            <person name="Singh A."/>
            <person name="Wilkins M.J."/>
            <person name="Karaoz U."/>
            <person name="Brodie E.L."/>
            <person name="Williams K.H."/>
            <person name="Hubbard S.S."/>
            <person name="Banfield J.F."/>
        </authorList>
    </citation>
    <scope>NUCLEOTIDE SEQUENCE [LARGE SCALE GENOMIC DNA]</scope>
</reference>
<dbReference type="GO" id="GO:0045892">
    <property type="term" value="P:negative regulation of DNA-templated transcription"/>
    <property type="evidence" value="ECO:0007669"/>
    <property type="project" value="UniProtKB-UniRule"/>
</dbReference>
<evidence type="ECO:0000259" key="8">
    <source>
        <dbReference type="PROSITE" id="PS51161"/>
    </source>
</evidence>
<dbReference type="PANTHER" id="PTHR30455:SF2">
    <property type="entry name" value="TRANSCRIPTIONAL REPRESSOR NRDR"/>
    <property type="match status" value="1"/>
</dbReference>
<evidence type="ECO:0000256" key="5">
    <source>
        <dbReference type="ARBA" id="ARBA00023125"/>
    </source>
</evidence>
<keyword evidence="7" id="KW-0863">Zinc-finger</keyword>
<evidence type="ECO:0000313" key="9">
    <source>
        <dbReference type="EMBL" id="OGG14993.1"/>
    </source>
</evidence>
<name>A0A1F5ZRI5_9BACT</name>
<organism evidence="9 10">
    <name type="scientific">Candidatus Gottesmanbacteria bacterium RIFCSPHIGHO2_01_FULL_39_10</name>
    <dbReference type="NCBI Taxonomy" id="1798375"/>
    <lineage>
        <taxon>Bacteria</taxon>
        <taxon>Candidatus Gottesmaniibacteriota</taxon>
    </lineage>
</organism>
<keyword evidence="3 7" id="KW-0067">ATP-binding</keyword>
<comment type="function">
    <text evidence="7">Negatively regulates transcription of bacterial ribonucleotide reductase nrd genes and operons by binding to NrdR-boxes.</text>
</comment>
<comment type="similarity">
    <text evidence="7">Belongs to the NrdR family.</text>
</comment>
<comment type="cofactor">
    <cofactor evidence="7">
        <name>Zn(2+)</name>
        <dbReference type="ChEBI" id="CHEBI:29105"/>
    </cofactor>
    <text evidence="7">Binds 1 zinc ion.</text>
</comment>
<evidence type="ECO:0000256" key="1">
    <source>
        <dbReference type="ARBA" id="ARBA00022491"/>
    </source>
</evidence>
<dbReference type="Pfam" id="PF22811">
    <property type="entry name" value="Zn_ribbon_NrdR"/>
    <property type="match status" value="1"/>
</dbReference>
<dbReference type="GO" id="GO:0003677">
    <property type="term" value="F:DNA binding"/>
    <property type="evidence" value="ECO:0007669"/>
    <property type="project" value="UniProtKB-KW"/>
</dbReference>
<feature type="domain" description="ATP-cone" evidence="8">
    <location>
        <begin position="49"/>
        <end position="139"/>
    </location>
</feature>
<dbReference type="PANTHER" id="PTHR30455">
    <property type="entry name" value="TRANSCRIPTIONAL REPRESSOR NRDR"/>
    <property type="match status" value="1"/>
</dbReference>
<dbReference type="STRING" id="1798375.A2773_03760"/>
<evidence type="ECO:0000256" key="4">
    <source>
        <dbReference type="ARBA" id="ARBA00023015"/>
    </source>
</evidence>
<dbReference type="InterPro" id="IPR003796">
    <property type="entry name" value="RNR_NrdR-like"/>
</dbReference>
<accession>A0A1F5ZRI5</accession>
<evidence type="ECO:0000313" key="10">
    <source>
        <dbReference type="Proteomes" id="UP000177383"/>
    </source>
</evidence>
<dbReference type="InterPro" id="IPR005144">
    <property type="entry name" value="ATP-cone_dom"/>
</dbReference>
<evidence type="ECO:0000256" key="6">
    <source>
        <dbReference type="ARBA" id="ARBA00023163"/>
    </source>
</evidence>